<dbReference type="Pfam" id="PF03432">
    <property type="entry name" value="Relaxase"/>
    <property type="match status" value="1"/>
</dbReference>
<proteinExistence type="predicted"/>
<evidence type="ECO:0000259" key="1">
    <source>
        <dbReference type="Pfam" id="PF03432"/>
    </source>
</evidence>
<gene>
    <name evidence="2" type="ORF">EVA_05618</name>
</gene>
<dbReference type="EMBL" id="AMCI01001215">
    <property type="protein sequence ID" value="EJX06276.1"/>
    <property type="molecule type" value="Genomic_DNA"/>
</dbReference>
<name>J9D129_9ZZZZ</name>
<protein>
    <submittedName>
        <fullName evidence="2">Relaxase/mobilization nuclease domain protein</fullName>
    </submittedName>
</protein>
<evidence type="ECO:0000313" key="2">
    <source>
        <dbReference type="EMBL" id="EJX06276.1"/>
    </source>
</evidence>
<dbReference type="InterPro" id="IPR005094">
    <property type="entry name" value="Endonuclease_MobA/VirD2"/>
</dbReference>
<reference evidence="2" key="1">
    <citation type="journal article" date="2012" name="PLoS ONE">
        <title>Gene sets for utilization of primary and secondary nutrition supplies in the distal gut of endangered iberian lynx.</title>
        <authorList>
            <person name="Alcaide M."/>
            <person name="Messina E."/>
            <person name="Richter M."/>
            <person name="Bargiela R."/>
            <person name="Peplies J."/>
            <person name="Huws S.A."/>
            <person name="Newbold C.J."/>
            <person name="Golyshin P.N."/>
            <person name="Simon M.A."/>
            <person name="Lopez G."/>
            <person name="Yakimov M.M."/>
            <person name="Ferrer M."/>
        </authorList>
    </citation>
    <scope>NUCLEOTIDE SEQUENCE</scope>
</reference>
<accession>J9D129</accession>
<sequence length="299" mass="35790">MHIKEQYQKTDGIQAYHGYLSFKEQNISPELAQKIGMEFANEVWGKRFQVVVTTHLNTKHLHCHFVINSVSFVDGRRLWGEEKAWFKFRLVADRICEKYGLYYNPNPNRSKQSEYLTMKEKAGMPTRYSMLKEAIDEAIDYSKTMKEFEYALKAMGYSYNLSPSRKYWTVIPKGYEKPIRLKNLGEEYTNANIEERIKSNRDRWADIQPFQRQTYKPRQYRLPTREQKIKKKGGLQGLYLYYCYRLGYLPKYKKQNTNRLHYLLKEDLMKLDRITDEVRLLGKYHIDTAEQLFFISIIG</sequence>
<organism evidence="2">
    <name type="scientific">gut metagenome</name>
    <dbReference type="NCBI Taxonomy" id="749906"/>
    <lineage>
        <taxon>unclassified sequences</taxon>
        <taxon>metagenomes</taxon>
        <taxon>organismal metagenomes</taxon>
    </lineage>
</organism>
<feature type="domain" description="MobA/VirD2-like nuclease" evidence="1">
    <location>
        <begin position="3"/>
        <end position="101"/>
    </location>
</feature>
<dbReference type="AlphaFoldDB" id="J9D129"/>
<comment type="caution">
    <text evidence="2">The sequence shown here is derived from an EMBL/GenBank/DDBJ whole genome shotgun (WGS) entry which is preliminary data.</text>
</comment>